<dbReference type="PANTHER" id="PTHR42759">
    <property type="entry name" value="MOXR FAMILY PROTEIN"/>
    <property type="match status" value="1"/>
</dbReference>
<gene>
    <name evidence="1" type="ORF">EDD66_10458</name>
</gene>
<evidence type="ECO:0000313" key="1">
    <source>
        <dbReference type="EMBL" id="ROR28476.1"/>
    </source>
</evidence>
<dbReference type="PANTHER" id="PTHR42759:SF5">
    <property type="entry name" value="METHANOL DEHYDROGENASE REGULATOR"/>
    <property type="match status" value="1"/>
</dbReference>
<dbReference type="InterPro" id="IPR050764">
    <property type="entry name" value="CbbQ/NirQ/NorQ/GpvN"/>
</dbReference>
<dbReference type="AlphaFoldDB" id="A0A3N1XPC3"/>
<dbReference type="Gene3D" id="3.40.50.300">
    <property type="entry name" value="P-loop containing nucleotide triphosphate hydrolases"/>
    <property type="match status" value="1"/>
</dbReference>
<dbReference type="InterPro" id="IPR027417">
    <property type="entry name" value="P-loop_NTPase"/>
</dbReference>
<dbReference type="EMBL" id="RJVG01000004">
    <property type="protein sequence ID" value="ROR28476.1"/>
    <property type="molecule type" value="Genomic_DNA"/>
</dbReference>
<evidence type="ECO:0000313" key="2">
    <source>
        <dbReference type="Proteomes" id="UP000273083"/>
    </source>
</evidence>
<organism evidence="1 2">
    <name type="scientific">Mobilisporobacter senegalensis</name>
    <dbReference type="NCBI Taxonomy" id="1329262"/>
    <lineage>
        <taxon>Bacteria</taxon>
        <taxon>Bacillati</taxon>
        <taxon>Bacillota</taxon>
        <taxon>Clostridia</taxon>
        <taxon>Lachnospirales</taxon>
        <taxon>Lachnospiraceae</taxon>
        <taxon>Mobilisporobacter</taxon>
    </lineage>
</organism>
<dbReference type="Proteomes" id="UP000273083">
    <property type="component" value="Unassembled WGS sequence"/>
</dbReference>
<name>A0A3N1XPC3_9FIRM</name>
<accession>A0A3N1XPC3</accession>
<keyword evidence="2" id="KW-1185">Reference proteome</keyword>
<sequence length="69" mass="7452">MDKQPIISDMIRNIEKVIVGKRPVIEKAIITLLAGGHLLLEDVPGVGKTTLANGIAKTINCGFTRKEVI</sequence>
<reference evidence="1 2" key="1">
    <citation type="submission" date="2018-11" db="EMBL/GenBank/DDBJ databases">
        <title>Genomic Encyclopedia of Type Strains, Phase IV (KMG-IV): sequencing the most valuable type-strain genomes for metagenomic binning, comparative biology and taxonomic classification.</title>
        <authorList>
            <person name="Goeker M."/>
        </authorList>
    </citation>
    <scope>NUCLEOTIDE SEQUENCE [LARGE SCALE GENOMIC DNA]</scope>
    <source>
        <strain evidence="1 2">DSM 26537</strain>
    </source>
</reference>
<dbReference type="RefSeq" id="WP_170164289.1">
    <property type="nucleotide sequence ID" value="NZ_RJVG01000004.1"/>
</dbReference>
<protein>
    <submittedName>
        <fullName evidence="1">ATPase family protein associated with various cellular activities (AAA)</fullName>
    </submittedName>
</protein>
<dbReference type="SUPFAM" id="SSF52540">
    <property type="entry name" value="P-loop containing nucleoside triphosphate hydrolases"/>
    <property type="match status" value="1"/>
</dbReference>
<comment type="caution">
    <text evidence="1">The sequence shown here is derived from an EMBL/GenBank/DDBJ whole genome shotgun (WGS) entry which is preliminary data.</text>
</comment>
<proteinExistence type="predicted"/>